<dbReference type="RefSeq" id="WP_152125364.1">
    <property type="nucleotide sequence ID" value="NZ_WELI01000006.1"/>
</dbReference>
<sequence length="60" mass="6202">MKKIITATLCSVSVPVLAFGPDQAGGRDGGSLGSNIDLFSVLIGLVVGLLIGYLVWGRKK</sequence>
<feature type="chain" id="PRO_5029583373" description="LPXTG cell wall anchor domain-containing protein" evidence="2">
    <location>
        <begin position="19"/>
        <end position="60"/>
    </location>
</feature>
<evidence type="ECO:0000256" key="1">
    <source>
        <dbReference type="SAM" id="Phobius"/>
    </source>
</evidence>
<keyword evidence="1" id="KW-0812">Transmembrane</keyword>
<organism evidence="3 4">
    <name type="scientific">Rudanella paleaurantiibacter</name>
    <dbReference type="NCBI Taxonomy" id="2614655"/>
    <lineage>
        <taxon>Bacteria</taxon>
        <taxon>Pseudomonadati</taxon>
        <taxon>Bacteroidota</taxon>
        <taxon>Cytophagia</taxon>
        <taxon>Cytophagales</taxon>
        <taxon>Cytophagaceae</taxon>
        <taxon>Rudanella</taxon>
    </lineage>
</organism>
<evidence type="ECO:0000256" key="2">
    <source>
        <dbReference type="SAM" id="SignalP"/>
    </source>
</evidence>
<protein>
    <recommendedName>
        <fullName evidence="5">LPXTG cell wall anchor domain-containing protein</fullName>
    </recommendedName>
</protein>
<evidence type="ECO:0008006" key="5">
    <source>
        <dbReference type="Google" id="ProtNLM"/>
    </source>
</evidence>
<feature type="signal peptide" evidence="2">
    <location>
        <begin position="1"/>
        <end position="18"/>
    </location>
</feature>
<keyword evidence="4" id="KW-1185">Reference proteome</keyword>
<dbReference type="AlphaFoldDB" id="A0A7J5TXB4"/>
<comment type="caution">
    <text evidence="3">The sequence shown here is derived from an EMBL/GenBank/DDBJ whole genome shotgun (WGS) entry which is preliminary data.</text>
</comment>
<name>A0A7J5TXB4_9BACT</name>
<proteinExistence type="predicted"/>
<keyword evidence="1" id="KW-0472">Membrane</keyword>
<keyword evidence="1" id="KW-1133">Transmembrane helix</keyword>
<dbReference type="Proteomes" id="UP000488299">
    <property type="component" value="Unassembled WGS sequence"/>
</dbReference>
<accession>A0A7J5TXB4</accession>
<reference evidence="3 4" key="1">
    <citation type="submission" date="2019-10" db="EMBL/GenBank/DDBJ databases">
        <title>Rudanella paleaurantiibacter sp. nov., isolated from sludge.</title>
        <authorList>
            <person name="Xu S.Q."/>
        </authorList>
    </citation>
    <scope>NUCLEOTIDE SEQUENCE [LARGE SCALE GENOMIC DNA]</scope>
    <source>
        <strain evidence="3 4">HX-22-17</strain>
    </source>
</reference>
<feature type="transmembrane region" description="Helical" evidence="1">
    <location>
        <begin position="38"/>
        <end position="56"/>
    </location>
</feature>
<gene>
    <name evidence="3" type="ORF">F5984_16775</name>
</gene>
<evidence type="ECO:0000313" key="3">
    <source>
        <dbReference type="EMBL" id="KAB7729284.1"/>
    </source>
</evidence>
<evidence type="ECO:0000313" key="4">
    <source>
        <dbReference type="Proteomes" id="UP000488299"/>
    </source>
</evidence>
<dbReference type="EMBL" id="WELI01000006">
    <property type="protein sequence ID" value="KAB7729284.1"/>
    <property type="molecule type" value="Genomic_DNA"/>
</dbReference>
<keyword evidence="2" id="KW-0732">Signal</keyword>